<dbReference type="InterPro" id="IPR036291">
    <property type="entry name" value="NAD(P)-bd_dom_sf"/>
</dbReference>
<reference evidence="3 4" key="1">
    <citation type="submission" date="2016-04" db="EMBL/GenBank/DDBJ databases">
        <title>Complete genome seqeunce of Leptospira alstonii serovar Room22.</title>
        <authorList>
            <person name="Nally J.E."/>
            <person name="Bayles D.O."/>
            <person name="Hurley D."/>
            <person name="Fanning S."/>
            <person name="McMahon B.J."/>
            <person name="Arent Z."/>
        </authorList>
    </citation>
    <scope>NUCLEOTIDE SEQUENCE [LARGE SCALE GENOMIC DNA]</scope>
    <source>
        <strain evidence="3 4">GWTS #1</strain>
    </source>
</reference>
<dbReference type="CDD" id="cd08946">
    <property type="entry name" value="SDR_e"/>
    <property type="match status" value="1"/>
</dbReference>
<dbReference type="Gene3D" id="3.40.50.720">
    <property type="entry name" value="NAD(P)-binding Rossmann-like Domain"/>
    <property type="match status" value="1"/>
</dbReference>
<gene>
    <name evidence="3" type="ORF">A0128_19070</name>
</gene>
<dbReference type="InterPro" id="IPR001509">
    <property type="entry name" value="Epimerase_deHydtase"/>
</dbReference>
<evidence type="ECO:0000313" key="3">
    <source>
        <dbReference type="EMBL" id="AOP35755.1"/>
    </source>
</evidence>
<dbReference type="EMBL" id="CP015217">
    <property type="protein sequence ID" value="AOP35755.1"/>
    <property type="molecule type" value="Genomic_DNA"/>
</dbReference>
<accession>A0A1D7V1R5</accession>
<proteinExistence type="inferred from homology"/>
<dbReference type="OrthoDB" id="345696at2"/>
<dbReference type="SUPFAM" id="SSF51735">
    <property type="entry name" value="NAD(P)-binding Rossmann-fold domains"/>
    <property type="match status" value="1"/>
</dbReference>
<protein>
    <submittedName>
        <fullName evidence="3">Oxidoreductase</fullName>
    </submittedName>
</protein>
<organism evidence="3 4">
    <name type="scientific">Leptospira tipperaryensis</name>
    <dbReference type="NCBI Taxonomy" id="2564040"/>
    <lineage>
        <taxon>Bacteria</taxon>
        <taxon>Pseudomonadati</taxon>
        <taxon>Spirochaetota</taxon>
        <taxon>Spirochaetia</taxon>
        <taxon>Leptospirales</taxon>
        <taxon>Leptospiraceae</taxon>
        <taxon>Leptospira</taxon>
    </lineage>
</organism>
<sequence length="324" mass="36958">MKERGDTIQTILLTGGSGSLGLVLLPRLLEKYRVVCLGRNLSSFPNSIRFNPNFVFYEFDLEGSKELSLKEEPEFIVHLAGKVSGEGSSYEDYKRGNELATQKILNFASKRKKTGILFSSSTSVYGFSDSPVAETSALHGKTFYAISKIECETLIQKSKNKYVILRIASVYGPTNKSFLNKLFRIFQYGILLCSGNSNFKKSMVYSSDVVDVIFLVLEKWKKASGKIYNVAHPKPFSFSELENLFRKIFPGKFYVRFRFKGIVLLLFHILNAAYSKFTKRKINLEYIQESSIVDSSRIQKDLGFEFKISFEEGVREISQRKLKD</sequence>
<name>A0A1D7V1R5_9LEPT</name>
<evidence type="ECO:0000259" key="2">
    <source>
        <dbReference type="Pfam" id="PF01370"/>
    </source>
</evidence>
<dbReference type="Proteomes" id="UP000094197">
    <property type="component" value="Chromosome 1"/>
</dbReference>
<keyword evidence="4" id="KW-1185">Reference proteome</keyword>
<dbReference type="Pfam" id="PF01370">
    <property type="entry name" value="Epimerase"/>
    <property type="match status" value="1"/>
</dbReference>
<evidence type="ECO:0000313" key="4">
    <source>
        <dbReference type="Proteomes" id="UP000094197"/>
    </source>
</evidence>
<dbReference type="KEGG" id="laj:A0128_19070"/>
<evidence type="ECO:0000256" key="1">
    <source>
        <dbReference type="ARBA" id="ARBA00007637"/>
    </source>
</evidence>
<dbReference type="AlphaFoldDB" id="A0A1D7V1R5"/>
<dbReference type="PANTHER" id="PTHR43000">
    <property type="entry name" value="DTDP-D-GLUCOSE 4,6-DEHYDRATASE-RELATED"/>
    <property type="match status" value="1"/>
</dbReference>
<dbReference type="RefSeq" id="WP_069608955.1">
    <property type="nucleotide sequence ID" value="NZ_CP015217.1"/>
</dbReference>
<feature type="domain" description="NAD-dependent epimerase/dehydratase" evidence="2">
    <location>
        <begin position="11"/>
        <end position="231"/>
    </location>
</feature>
<comment type="similarity">
    <text evidence="1">Belongs to the NAD(P)-dependent epimerase/dehydratase family.</text>
</comment>